<reference evidence="1 2" key="1">
    <citation type="submission" date="2018-02" db="EMBL/GenBank/DDBJ databases">
        <title>The genomes of Aspergillus section Nigri reveals drivers in fungal speciation.</title>
        <authorList>
            <consortium name="DOE Joint Genome Institute"/>
            <person name="Vesth T.C."/>
            <person name="Nybo J."/>
            <person name="Theobald S."/>
            <person name="Brandl J."/>
            <person name="Frisvad J.C."/>
            <person name="Nielsen K.F."/>
            <person name="Lyhne E.K."/>
            <person name="Kogle M.E."/>
            <person name="Kuo A."/>
            <person name="Riley R."/>
            <person name="Clum A."/>
            <person name="Nolan M."/>
            <person name="Lipzen A."/>
            <person name="Salamov A."/>
            <person name="Henrissat B."/>
            <person name="Wiebenga A."/>
            <person name="De vries R.P."/>
            <person name="Grigoriev I.V."/>
            <person name="Mortensen U.H."/>
            <person name="Andersen M.R."/>
            <person name="Baker S.E."/>
        </authorList>
    </citation>
    <scope>NUCLEOTIDE SEQUENCE [LARGE SCALE GENOMIC DNA]</scope>
    <source>
        <strain evidence="1 2">CBS 112811</strain>
    </source>
</reference>
<gene>
    <name evidence="1" type="ORF">BO85DRAFT_454373</name>
</gene>
<accession>A0A8G1QSD0</accession>
<dbReference type="GeneID" id="37164673"/>
<sequence>MLVRVSVPRGETVTQQEARAILLSPQQGPMEVKFSRSSSCPWIPNGKRTRLLAMDRRGNGSNSGYQMHHVLLISSET</sequence>
<dbReference type="RefSeq" id="XP_025509973.1">
    <property type="nucleotide sequence ID" value="XM_025661271.1"/>
</dbReference>
<keyword evidence="2" id="KW-1185">Reference proteome</keyword>
<evidence type="ECO:0000313" key="2">
    <source>
        <dbReference type="Proteomes" id="UP000249526"/>
    </source>
</evidence>
<organism evidence="1 2">
    <name type="scientific">Aspergillus piperis CBS 112811</name>
    <dbReference type="NCBI Taxonomy" id="1448313"/>
    <lineage>
        <taxon>Eukaryota</taxon>
        <taxon>Fungi</taxon>
        <taxon>Dikarya</taxon>
        <taxon>Ascomycota</taxon>
        <taxon>Pezizomycotina</taxon>
        <taxon>Eurotiomycetes</taxon>
        <taxon>Eurotiomycetidae</taxon>
        <taxon>Eurotiales</taxon>
        <taxon>Aspergillaceae</taxon>
        <taxon>Aspergillus</taxon>
        <taxon>Aspergillus subgen. Circumdati</taxon>
    </lineage>
</organism>
<dbReference type="EMBL" id="KZ825089">
    <property type="protein sequence ID" value="RAH52051.1"/>
    <property type="molecule type" value="Genomic_DNA"/>
</dbReference>
<dbReference type="AlphaFoldDB" id="A0A8G1QSD0"/>
<dbReference type="Proteomes" id="UP000249526">
    <property type="component" value="Unassembled WGS sequence"/>
</dbReference>
<evidence type="ECO:0000313" key="1">
    <source>
        <dbReference type="EMBL" id="RAH52051.1"/>
    </source>
</evidence>
<protein>
    <submittedName>
        <fullName evidence="1">Uncharacterized protein</fullName>
    </submittedName>
</protein>
<proteinExistence type="predicted"/>
<name>A0A8G1QSD0_9EURO</name>